<evidence type="ECO:0000313" key="1">
    <source>
        <dbReference type="EMBL" id="CAG8797670.1"/>
    </source>
</evidence>
<comment type="caution">
    <text evidence="1">The sequence shown here is derived from an EMBL/GenBank/DDBJ whole genome shotgun (WGS) entry which is preliminary data.</text>
</comment>
<organism evidence="1 2">
    <name type="scientific">Racocetra fulgida</name>
    <dbReference type="NCBI Taxonomy" id="60492"/>
    <lineage>
        <taxon>Eukaryota</taxon>
        <taxon>Fungi</taxon>
        <taxon>Fungi incertae sedis</taxon>
        <taxon>Mucoromycota</taxon>
        <taxon>Glomeromycotina</taxon>
        <taxon>Glomeromycetes</taxon>
        <taxon>Diversisporales</taxon>
        <taxon>Gigasporaceae</taxon>
        <taxon>Racocetra</taxon>
    </lineage>
</organism>
<accession>A0A9N9JUA6</accession>
<keyword evidence="2" id="KW-1185">Reference proteome</keyword>
<gene>
    <name evidence="1" type="ORF">RFULGI_LOCUS17400</name>
</gene>
<name>A0A9N9JUA6_9GLOM</name>
<dbReference type="Proteomes" id="UP000789396">
    <property type="component" value="Unassembled WGS sequence"/>
</dbReference>
<reference evidence="1" key="1">
    <citation type="submission" date="2021-06" db="EMBL/GenBank/DDBJ databases">
        <authorList>
            <person name="Kallberg Y."/>
            <person name="Tangrot J."/>
            <person name="Rosling A."/>
        </authorList>
    </citation>
    <scope>NUCLEOTIDE SEQUENCE</scope>
    <source>
        <strain evidence="1">IN212</strain>
    </source>
</reference>
<protein>
    <submittedName>
        <fullName evidence="1">1047_t:CDS:1</fullName>
    </submittedName>
</protein>
<proteinExistence type="predicted"/>
<sequence length="63" mass="7325">EKKLHLEELNTSVSKIILPIRVVVTSAESKMIKKRKEDKKIPYLEKPEMSIFMTTYPSEFSPS</sequence>
<evidence type="ECO:0000313" key="2">
    <source>
        <dbReference type="Proteomes" id="UP000789396"/>
    </source>
</evidence>
<feature type="non-terminal residue" evidence="1">
    <location>
        <position position="1"/>
    </location>
</feature>
<dbReference type="EMBL" id="CAJVPZ010068032">
    <property type="protein sequence ID" value="CAG8797670.1"/>
    <property type="molecule type" value="Genomic_DNA"/>
</dbReference>
<dbReference type="AlphaFoldDB" id="A0A9N9JUA6"/>
<feature type="non-terminal residue" evidence="1">
    <location>
        <position position="63"/>
    </location>
</feature>